<name>A0A934QLZ0_9PROT</name>
<reference evidence="15" key="2">
    <citation type="journal article" date="2020" name="Microorganisms">
        <title>Osmotic Adaptation and Compatible Solute Biosynthesis of Phototrophic Bacteria as Revealed from Genome Analyses.</title>
        <authorList>
            <person name="Imhoff J.F."/>
            <person name="Rahn T."/>
            <person name="Kunzel S."/>
            <person name="Keller A."/>
            <person name="Neulinger S.C."/>
        </authorList>
    </citation>
    <scope>NUCLEOTIDE SEQUENCE</scope>
    <source>
        <strain evidence="15">DSM 9154</strain>
    </source>
</reference>
<keyword evidence="8" id="KW-0808">Transferase</keyword>
<feature type="domain" description="Glycosyltransferase 2-like" evidence="14">
    <location>
        <begin position="224"/>
        <end position="412"/>
    </location>
</feature>
<evidence type="ECO:0000256" key="11">
    <source>
        <dbReference type="ARBA" id="ARBA00023136"/>
    </source>
</evidence>
<keyword evidence="7" id="KW-0328">Glycosyltransferase</keyword>
<dbReference type="Pfam" id="PF13632">
    <property type="entry name" value="Glyco_trans_2_3"/>
    <property type="match status" value="1"/>
</dbReference>
<feature type="transmembrane region" description="Helical" evidence="13">
    <location>
        <begin position="491"/>
        <end position="515"/>
    </location>
</feature>
<protein>
    <recommendedName>
        <fullName evidence="4">Glucans biosynthesis glucosyltransferase H</fullName>
    </recommendedName>
</protein>
<dbReference type="PANTHER" id="PTHR43867:SF5">
    <property type="entry name" value="GLUCANS BIOSYNTHESIS GLUCOSYLTRANSFERASE H"/>
    <property type="match status" value="1"/>
</dbReference>
<evidence type="ECO:0000256" key="12">
    <source>
        <dbReference type="SAM" id="MobiDB-lite"/>
    </source>
</evidence>
<dbReference type="AlphaFoldDB" id="A0A934QLZ0"/>
<accession>A0A934QLZ0</accession>
<dbReference type="Proteomes" id="UP000778970">
    <property type="component" value="Unassembled WGS sequence"/>
</dbReference>
<evidence type="ECO:0000256" key="10">
    <source>
        <dbReference type="ARBA" id="ARBA00022989"/>
    </source>
</evidence>
<evidence type="ECO:0000256" key="4">
    <source>
        <dbReference type="ARBA" id="ARBA00020585"/>
    </source>
</evidence>
<evidence type="ECO:0000256" key="1">
    <source>
        <dbReference type="ARBA" id="ARBA00004429"/>
    </source>
</evidence>
<dbReference type="InterPro" id="IPR029044">
    <property type="entry name" value="Nucleotide-diphossugar_trans"/>
</dbReference>
<keyword evidence="10 13" id="KW-1133">Transmembrane helix</keyword>
<comment type="caution">
    <text evidence="15">The sequence shown here is derived from an EMBL/GenBank/DDBJ whole genome shotgun (WGS) entry which is preliminary data.</text>
</comment>
<feature type="transmembrane region" description="Helical" evidence="13">
    <location>
        <begin position="456"/>
        <end position="479"/>
    </location>
</feature>
<organism evidence="15 16">
    <name type="scientific">Rhodovibrio salinarum</name>
    <dbReference type="NCBI Taxonomy" id="1087"/>
    <lineage>
        <taxon>Bacteria</taxon>
        <taxon>Pseudomonadati</taxon>
        <taxon>Pseudomonadota</taxon>
        <taxon>Alphaproteobacteria</taxon>
        <taxon>Rhodospirillales</taxon>
        <taxon>Rhodovibrionaceae</taxon>
        <taxon>Rhodovibrio</taxon>
    </lineage>
</organism>
<dbReference type="GO" id="GO:0005886">
    <property type="term" value="C:plasma membrane"/>
    <property type="evidence" value="ECO:0007669"/>
    <property type="project" value="UniProtKB-SubCell"/>
</dbReference>
<evidence type="ECO:0000313" key="16">
    <source>
        <dbReference type="Proteomes" id="UP000778970"/>
    </source>
</evidence>
<feature type="transmembrane region" description="Helical" evidence="13">
    <location>
        <begin position="66"/>
        <end position="94"/>
    </location>
</feature>
<comment type="similarity">
    <text evidence="3">Belongs to the glycosyltransferase 2 family. OpgH subfamily.</text>
</comment>
<keyword evidence="16" id="KW-1185">Reference proteome</keyword>
<dbReference type="SUPFAM" id="SSF53448">
    <property type="entry name" value="Nucleotide-diphospho-sugar transferases"/>
    <property type="match status" value="1"/>
</dbReference>
<evidence type="ECO:0000256" key="9">
    <source>
        <dbReference type="ARBA" id="ARBA00022692"/>
    </source>
</evidence>
<evidence type="ECO:0000256" key="6">
    <source>
        <dbReference type="ARBA" id="ARBA00022519"/>
    </source>
</evidence>
<evidence type="ECO:0000256" key="3">
    <source>
        <dbReference type="ARBA" id="ARBA00009337"/>
    </source>
</evidence>
<feature type="transmembrane region" description="Helical" evidence="13">
    <location>
        <begin position="395"/>
        <end position="417"/>
    </location>
</feature>
<keyword evidence="11 13" id="KW-0472">Membrane</keyword>
<keyword evidence="5" id="KW-1003">Cell membrane</keyword>
<evidence type="ECO:0000259" key="14">
    <source>
        <dbReference type="Pfam" id="PF13632"/>
    </source>
</evidence>
<gene>
    <name evidence="15" type="ORF">CKO21_16665</name>
</gene>
<dbReference type="GO" id="GO:0016758">
    <property type="term" value="F:hexosyltransferase activity"/>
    <property type="evidence" value="ECO:0007669"/>
    <property type="project" value="TreeGrafter"/>
</dbReference>
<dbReference type="NCBIfam" id="NF003958">
    <property type="entry name" value="PRK05454.2-1"/>
    <property type="match status" value="1"/>
</dbReference>
<dbReference type="PANTHER" id="PTHR43867">
    <property type="entry name" value="CELLULOSE SYNTHASE CATALYTIC SUBUNIT A [UDP-FORMING]"/>
    <property type="match status" value="1"/>
</dbReference>
<evidence type="ECO:0000256" key="13">
    <source>
        <dbReference type="SAM" id="Phobius"/>
    </source>
</evidence>
<evidence type="ECO:0000256" key="7">
    <source>
        <dbReference type="ARBA" id="ARBA00022676"/>
    </source>
</evidence>
<feature type="transmembrane region" description="Helical" evidence="13">
    <location>
        <begin position="35"/>
        <end position="54"/>
    </location>
</feature>
<evidence type="ECO:0000256" key="8">
    <source>
        <dbReference type="ARBA" id="ARBA00022679"/>
    </source>
</evidence>
<dbReference type="RefSeq" id="WP_081728474.1">
    <property type="nucleotide sequence ID" value="NZ_NRRE01000032.1"/>
</dbReference>
<reference evidence="15" key="1">
    <citation type="submission" date="2017-08" db="EMBL/GenBank/DDBJ databases">
        <authorList>
            <person name="Imhoff J.F."/>
            <person name="Rahn T."/>
            <person name="Kuenzel S."/>
            <person name="Neulinger S.C."/>
        </authorList>
    </citation>
    <scope>NUCLEOTIDE SEQUENCE</scope>
    <source>
        <strain evidence="15">DSM 9154</strain>
    </source>
</reference>
<comment type="pathway">
    <text evidence="2">Glycan metabolism; osmoregulated periplasmic glucan (OPG) biosynthesis.</text>
</comment>
<comment type="subcellular location">
    <subcellularLocation>
        <location evidence="1">Cell inner membrane</location>
        <topology evidence="1">Multi-pass membrane protein</topology>
    </subcellularLocation>
</comment>
<dbReference type="Gene3D" id="3.90.550.10">
    <property type="entry name" value="Spore Coat Polysaccharide Biosynthesis Protein SpsA, Chain A"/>
    <property type="match status" value="1"/>
</dbReference>
<dbReference type="InterPro" id="IPR001173">
    <property type="entry name" value="Glyco_trans_2-like"/>
</dbReference>
<evidence type="ECO:0000313" key="15">
    <source>
        <dbReference type="EMBL" id="MBK1698880.1"/>
    </source>
</evidence>
<dbReference type="NCBIfam" id="NF003962">
    <property type="entry name" value="PRK05454.2-5"/>
    <property type="match status" value="1"/>
</dbReference>
<dbReference type="EMBL" id="NRRE01000032">
    <property type="protein sequence ID" value="MBK1698880.1"/>
    <property type="molecule type" value="Genomic_DNA"/>
</dbReference>
<keyword evidence="6" id="KW-0997">Cell inner membrane</keyword>
<feature type="transmembrane region" description="Helical" evidence="13">
    <location>
        <begin position="571"/>
        <end position="593"/>
    </location>
</feature>
<proteinExistence type="inferred from homology"/>
<dbReference type="InterPro" id="IPR050321">
    <property type="entry name" value="Glycosyltr_2/OpgH_subfam"/>
</dbReference>
<feature type="compositionally biased region" description="Polar residues" evidence="12">
    <location>
        <begin position="1"/>
        <end position="12"/>
    </location>
</feature>
<dbReference type="CDD" id="cd04191">
    <property type="entry name" value="Glucan_BSP_MdoH"/>
    <property type="match status" value="1"/>
</dbReference>
<evidence type="ECO:0000256" key="2">
    <source>
        <dbReference type="ARBA" id="ARBA00005001"/>
    </source>
</evidence>
<keyword evidence="9 13" id="KW-0812">Transmembrane</keyword>
<evidence type="ECO:0000256" key="5">
    <source>
        <dbReference type="ARBA" id="ARBA00022475"/>
    </source>
</evidence>
<sequence length="706" mass="76621">MTTTDPTSSPASMITAAAPPADGPSSGLAARLGRAVIALAILLTGAVGTAVLVDRLGTGGLDAVEIALVVLYAVLILWIASSFWFCLVGGIWWLNQRRLTGTAAQHVPEPDARAIPATPDGRARTAVLMPVYNEPADRVFAAMQAIYESARAAGGLHLFDFYVLSDSTDPEHWVWEERCWLHVTSELDADGKLFYRRRQDNTGRKPGNIAEFCRRWGGHYDYMAVLDADSVMDGRTLVEMVRRMDADPGTALLQAWPRPVSGRTLFARLQQFSASLVGRLVVAGLGWVSGRGSTYWGHNAIIRVDAFTQCCGLPKLSGKPPLGGDILSHDFVEAALLVRGGWAVRIAPDLGGSYEEAPPNMLESLSRDRRWCQGNMQHLRVLFARRLHWMSRVNLLVGIMSFLSAPLWVVFVTLTIIEASSSDFWERISAVAEVTTQPIGPFGIDMLAVVAQETEVVSLLALAVVLLLGPKLMGVLLVGFDRTLRRSHAGFGRLFAGLVLEVVLSALAAPVMMVMHARFVVEVLAGRAVKWSAQQRDADRVSWGECWRAHRVPTLLGVVLAISTGIYAPTLFWWLSPVVLGLLVSVPLSYMMGQADAGAWLQRRALLTTAEECEKPDVLARCAALVAGTPGLERPGLAQAIADPWLNAVHIAMIPHSDRPSPPNPALKDAFARACRDGLNALSAEDWRLVLADPSATRELHLAGAK</sequence>
<feature type="region of interest" description="Disordered" evidence="12">
    <location>
        <begin position="1"/>
        <end position="22"/>
    </location>
</feature>